<sequence length="111" mass="13053">MAFHFLSSFKFNYFMNLRSSYLSLRYEDLYVVEICSSHRFARQFGFHQDLPREHSEELPTSVLESGHPSQQPQLDEMSDETPLIQRSRHLTKKFASNERSTSTGDRDSEKC</sequence>
<proteinExistence type="predicted"/>
<gene>
    <name evidence="2" type="ORF">ACH5RR_029484</name>
</gene>
<protein>
    <submittedName>
        <fullName evidence="2">Uncharacterized protein</fullName>
    </submittedName>
</protein>
<accession>A0ABD2YT02</accession>
<comment type="caution">
    <text evidence="2">The sequence shown here is derived from an EMBL/GenBank/DDBJ whole genome shotgun (WGS) entry which is preliminary data.</text>
</comment>
<keyword evidence="3" id="KW-1185">Reference proteome</keyword>
<organism evidence="2 3">
    <name type="scientific">Cinchona calisaya</name>
    <dbReference type="NCBI Taxonomy" id="153742"/>
    <lineage>
        <taxon>Eukaryota</taxon>
        <taxon>Viridiplantae</taxon>
        <taxon>Streptophyta</taxon>
        <taxon>Embryophyta</taxon>
        <taxon>Tracheophyta</taxon>
        <taxon>Spermatophyta</taxon>
        <taxon>Magnoliopsida</taxon>
        <taxon>eudicotyledons</taxon>
        <taxon>Gunneridae</taxon>
        <taxon>Pentapetalae</taxon>
        <taxon>asterids</taxon>
        <taxon>lamiids</taxon>
        <taxon>Gentianales</taxon>
        <taxon>Rubiaceae</taxon>
        <taxon>Cinchonoideae</taxon>
        <taxon>Cinchoneae</taxon>
        <taxon>Cinchona</taxon>
    </lineage>
</organism>
<feature type="region of interest" description="Disordered" evidence="1">
    <location>
        <begin position="55"/>
        <end position="111"/>
    </location>
</feature>
<reference evidence="2 3" key="1">
    <citation type="submission" date="2024-11" db="EMBL/GenBank/DDBJ databases">
        <title>A near-complete genome assembly of Cinchona calisaya.</title>
        <authorList>
            <person name="Lian D.C."/>
            <person name="Zhao X.W."/>
            <person name="Wei L."/>
        </authorList>
    </citation>
    <scope>NUCLEOTIDE SEQUENCE [LARGE SCALE GENOMIC DNA]</scope>
    <source>
        <tissue evidence="2">Nenye</tissue>
    </source>
</reference>
<name>A0ABD2YT02_9GENT</name>
<evidence type="ECO:0000313" key="3">
    <source>
        <dbReference type="Proteomes" id="UP001630127"/>
    </source>
</evidence>
<evidence type="ECO:0000256" key="1">
    <source>
        <dbReference type="SAM" id="MobiDB-lite"/>
    </source>
</evidence>
<evidence type="ECO:0000313" key="2">
    <source>
        <dbReference type="EMBL" id="KAL3510083.1"/>
    </source>
</evidence>
<dbReference type="AlphaFoldDB" id="A0ABD2YT02"/>
<dbReference type="Proteomes" id="UP001630127">
    <property type="component" value="Unassembled WGS sequence"/>
</dbReference>
<dbReference type="EMBL" id="JBJUIK010000012">
    <property type="protein sequence ID" value="KAL3510083.1"/>
    <property type="molecule type" value="Genomic_DNA"/>
</dbReference>